<accession>A0AA38M024</accession>
<name>A0AA38M024_9CUCU</name>
<proteinExistence type="predicted"/>
<protein>
    <submittedName>
        <fullName evidence="1">Uncharacterized protein</fullName>
    </submittedName>
</protein>
<dbReference type="EMBL" id="JALNTZ010000876">
    <property type="protein sequence ID" value="KAJ3630052.1"/>
    <property type="molecule type" value="Genomic_DNA"/>
</dbReference>
<dbReference type="AlphaFoldDB" id="A0AA38M024"/>
<evidence type="ECO:0000313" key="1">
    <source>
        <dbReference type="EMBL" id="KAJ3630052.1"/>
    </source>
</evidence>
<sequence>MTRHLLLLTEWTSRALNFKKVIGAVFLNFGKTFNQVWREGLLHKPRSLSVPRGLYNVLKSYPNGRAFSMCTGDTPLPLPSLATGAPSFAPFICNLYERHALAVEFQHESPSTPMIRSFTHRIYSVLLTPLLISVVIRSCYICNEERSAFNNKKYGPLLALLTLDGGKFPWCAQAKYLGVIIDNNFSWQPHGGYVVAEFKAATKALYPLLCG</sequence>
<evidence type="ECO:0000313" key="2">
    <source>
        <dbReference type="Proteomes" id="UP001168821"/>
    </source>
</evidence>
<comment type="caution">
    <text evidence="1">The sequence shown here is derived from an EMBL/GenBank/DDBJ whole genome shotgun (WGS) entry which is preliminary data.</text>
</comment>
<reference evidence="1" key="1">
    <citation type="journal article" date="2023" name="G3 (Bethesda)">
        <title>Whole genome assemblies of Zophobas morio and Tenebrio molitor.</title>
        <authorList>
            <person name="Kaur S."/>
            <person name="Stinson S.A."/>
            <person name="diCenzo G.C."/>
        </authorList>
    </citation>
    <scope>NUCLEOTIDE SEQUENCE</scope>
    <source>
        <strain evidence="1">QUZm001</strain>
    </source>
</reference>
<organism evidence="1 2">
    <name type="scientific">Zophobas morio</name>
    <dbReference type="NCBI Taxonomy" id="2755281"/>
    <lineage>
        <taxon>Eukaryota</taxon>
        <taxon>Metazoa</taxon>
        <taxon>Ecdysozoa</taxon>
        <taxon>Arthropoda</taxon>
        <taxon>Hexapoda</taxon>
        <taxon>Insecta</taxon>
        <taxon>Pterygota</taxon>
        <taxon>Neoptera</taxon>
        <taxon>Endopterygota</taxon>
        <taxon>Coleoptera</taxon>
        <taxon>Polyphaga</taxon>
        <taxon>Cucujiformia</taxon>
        <taxon>Tenebrionidae</taxon>
        <taxon>Zophobas</taxon>
    </lineage>
</organism>
<keyword evidence="2" id="KW-1185">Reference proteome</keyword>
<dbReference type="Proteomes" id="UP001168821">
    <property type="component" value="Unassembled WGS sequence"/>
</dbReference>
<gene>
    <name evidence="1" type="ORF">Zmor_027118</name>
</gene>